<dbReference type="HOGENOM" id="CLU_156875_0_0_1"/>
<name>B9IPW5_POPTR</name>
<organism evidence="1 2">
    <name type="scientific">Populus trichocarpa</name>
    <name type="common">Western balsam poplar</name>
    <name type="synonym">Populus balsamifera subsp. trichocarpa</name>
    <dbReference type="NCBI Taxonomy" id="3694"/>
    <lineage>
        <taxon>Eukaryota</taxon>
        <taxon>Viridiplantae</taxon>
        <taxon>Streptophyta</taxon>
        <taxon>Embryophyta</taxon>
        <taxon>Tracheophyta</taxon>
        <taxon>Spermatophyta</taxon>
        <taxon>Magnoliopsida</taxon>
        <taxon>eudicotyledons</taxon>
        <taxon>Gunneridae</taxon>
        <taxon>Pentapetalae</taxon>
        <taxon>rosids</taxon>
        <taxon>fabids</taxon>
        <taxon>Malpighiales</taxon>
        <taxon>Salicaceae</taxon>
        <taxon>Saliceae</taxon>
        <taxon>Populus</taxon>
    </lineage>
</organism>
<evidence type="ECO:0000313" key="2">
    <source>
        <dbReference type="Proteomes" id="UP000006729"/>
    </source>
</evidence>
<dbReference type="Proteomes" id="UP000006729">
    <property type="component" value="Chromosome 19"/>
</dbReference>
<sequence>MTWYMSITRLITWYRKLGKQQQLFAIREGVNEIGLTVVNTSLNLYRDGFQEVGEVKCLETTPAKDEIAYCESVEDVGSSTSIPSSSTSDLGPSMSWDDIGHSHTYMDITNTSSSWTSWCNAPGSSTSTLGPSTS</sequence>
<reference evidence="1 2" key="1">
    <citation type="journal article" date="2006" name="Science">
        <title>The genome of black cottonwood, Populus trichocarpa (Torr. &amp; Gray).</title>
        <authorList>
            <person name="Tuskan G.A."/>
            <person name="Difazio S."/>
            <person name="Jansson S."/>
            <person name="Bohlmann J."/>
            <person name="Grigoriev I."/>
            <person name="Hellsten U."/>
            <person name="Putnam N."/>
            <person name="Ralph S."/>
            <person name="Rombauts S."/>
            <person name="Salamov A."/>
            <person name="Schein J."/>
            <person name="Sterck L."/>
            <person name="Aerts A."/>
            <person name="Bhalerao R.R."/>
            <person name="Bhalerao R.P."/>
            <person name="Blaudez D."/>
            <person name="Boerjan W."/>
            <person name="Brun A."/>
            <person name="Brunner A."/>
            <person name="Busov V."/>
            <person name="Campbell M."/>
            <person name="Carlson J."/>
            <person name="Chalot M."/>
            <person name="Chapman J."/>
            <person name="Chen G.L."/>
            <person name="Cooper D."/>
            <person name="Coutinho P.M."/>
            <person name="Couturier J."/>
            <person name="Covert S."/>
            <person name="Cronk Q."/>
            <person name="Cunningham R."/>
            <person name="Davis J."/>
            <person name="Degroeve S."/>
            <person name="Dejardin A."/>
            <person name="Depamphilis C."/>
            <person name="Detter J."/>
            <person name="Dirks B."/>
            <person name="Dubchak I."/>
            <person name="Duplessis S."/>
            <person name="Ehlting J."/>
            <person name="Ellis B."/>
            <person name="Gendler K."/>
            <person name="Goodstein D."/>
            <person name="Gribskov M."/>
            <person name="Grimwood J."/>
            <person name="Groover A."/>
            <person name="Gunter L."/>
            <person name="Hamberger B."/>
            <person name="Heinze B."/>
            <person name="Helariutta Y."/>
            <person name="Henrissat B."/>
            <person name="Holligan D."/>
            <person name="Holt R."/>
            <person name="Huang W."/>
            <person name="Islam-Faridi N."/>
            <person name="Jones S."/>
            <person name="Jones-Rhoades M."/>
            <person name="Jorgensen R."/>
            <person name="Joshi C."/>
            <person name="Kangasjarvi J."/>
            <person name="Karlsson J."/>
            <person name="Kelleher C."/>
            <person name="Kirkpatrick R."/>
            <person name="Kirst M."/>
            <person name="Kohler A."/>
            <person name="Kalluri U."/>
            <person name="Larimer F."/>
            <person name="Leebens-Mack J."/>
            <person name="Leple J.C."/>
            <person name="Locascio P."/>
            <person name="Lou Y."/>
            <person name="Lucas S."/>
            <person name="Martin F."/>
            <person name="Montanini B."/>
            <person name="Napoli C."/>
            <person name="Nelson D.R."/>
            <person name="Nelson C."/>
            <person name="Nieminen K."/>
            <person name="Nilsson O."/>
            <person name="Pereda V."/>
            <person name="Peter G."/>
            <person name="Philippe R."/>
            <person name="Pilate G."/>
            <person name="Poliakov A."/>
            <person name="Razumovskaya J."/>
            <person name="Richardson P."/>
            <person name="Rinaldi C."/>
            <person name="Ritland K."/>
            <person name="Rouze P."/>
            <person name="Ryaboy D."/>
            <person name="Schmutz J."/>
            <person name="Schrader J."/>
            <person name="Segerman B."/>
            <person name="Shin H."/>
            <person name="Siddiqui A."/>
            <person name="Sterky F."/>
            <person name="Terry A."/>
            <person name="Tsai C.J."/>
            <person name="Uberbacher E."/>
            <person name="Unneberg P."/>
            <person name="Vahala J."/>
            <person name="Wall K."/>
            <person name="Wessler S."/>
            <person name="Yang G."/>
            <person name="Yin T."/>
            <person name="Douglas C."/>
            <person name="Marra M."/>
            <person name="Sandberg G."/>
            <person name="Van de Peer Y."/>
            <person name="Rokhsar D."/>
        </authorList>
    </citation>
    <scope>NUCLEOTIDE SEQUENCE [LARGE SCALE GENOMIC DNA]</scope>
    <source>
        <strain evidence="2">cv. Nisqually</strain>
    </source>
</reference>
<evidence type="ECO:0000313" key="1">
    <source>
        <dbReference type="EMBL" id="PNS90393.1"/>
    </source>
</evidence>
<dbReference type="EMBL" id="CM009308">
    <property type="protein sequence ID" value="PNS90393.1"/>
    <property type="molecule type" value="Genomic_DNA"/>
</dbReference>
<dbReference type="AlphaFoldDB" id="B9IPW5"/>
<accession>B9IPW5</accession>
<gene>
    <name evidence="1" type="ORF">POPTR_019G041800</name>
</gene>
<proteinExistence type="predicted"/>
<protein>
    <submittedName>
        <fullName evidence="1">Uncharacterized protein</fullName>
    </submittedName>
</protein>
<dbReference type="InParanoid" id="B9IPW5"/>
<keyword evidence="2" id="KW-1185">Reference proteome</keyword>